<dbReference type="PANTHER" id="PTHR30537:SF5">
    <property type="entry name" value="HTH-TYPE TRANSCRIPTIONAL ACTIVATOR TTDR-RELATED"/>
    <property type="match status" value="1"/>
</dbReference>
<dbReference type="InterPro" id="IPR058163">
    <property type="entry name" value="LysR-type_TF_proteobact-type"/>
</dbReference>
<evidence type="ECO:0000313" key="6">
    <source>
        <dbReference type="EMBL" id="ABE34729.1"/>
    </source>
</evidence>
<dbReference type="InterPro" id="IPR036390">
    <property type="entry name" value="WH_DNA-bd_sf"/>
</dbReference>
<dbReference type="PROSITE" id="PS50931">
    <property type="entry name" value="HTH_LYSR"/>
    <property type="match status" value="1"/>
</dbReference>
<evidence type="ECO:0000259" key="5">
    <source>
        <dbReference type="PROSITE" id="PS50931"/>
    </source>
</evidence>
<sequence length="312" mass="34421">MNQLQAMRVFINIADTMSFGQAAANLGISNAMATRYLEQLEAHLNTRLVNRNTRSLSLTEEGEIYSKGCRNVLDEIEEIETIAIRGTTEPSGTLRIAAGASFSLSSLTPLLQEYLRQYPNVRLSVTLLHQHVDFVKEGFDVGIVLPKQISGTTLIKRSLLSVRPIAVASPSYLAIKGVPSRPADLTSHTFLALTAASHDGDWIFAAPDRREKRVTLDAALMVNNALMLRQAALAGMGIAVLPENHVLTDLRGGTLMQVLTDFRITNADKELTLVYADRRHISAKTRSFVDFSVEWFRANAERLTSSPMPVTR</sequence>
<dbReference type="STRING" id="266265.Bxe_B1227"/>
<dbReference type="eggNOG" id="COG0583">
    <property type="taxonomic scope" value="Bacteria"/>
</dbReference>
<protein>
    <submittedName>
        <fullName evidence="6">Transcriptional regulator, LysR family</fullName>
    </submittedName>
</protein>
<evidence type="ECO:0000256" key="1">
    <source>
        <dbReference type="ARBA" id="ARBA00009437"/>
    </source>
</evidence>
<dbReference type="InterPro" id="IPR000847">
    <property type="entry name" value="LysR_HTH_N"/>
</dbReference>
<dbReference type="GO" id="GO:0003677">
    <property type="term" value="F:DNA binding"/>
    <property type="evidence" value="ECO:0007669"/>
    <property type="project" value="UniProtKB-KW"/>
</dbReference>
<dbReference type="OrthoDB" id="9080054at2"/>
<name>Q13MG0_PARXL</name>
<dbReference type="PATRIC" id="fig|266265.5.peg.6527"/>
<keyword evidence="7" id="KW-1185">Reference proteome</keyword>
<evidence type="ECO:0000256" key="3">
    <source>
        <dbReference type="ARBA" id="ARBA00023125"/>
    </source>
</evidence>
<evidence type="ECO:0000256" key="2">
    <source>
        <dbReference type="ARBA" id="ARBA00023015"/>
    </source>
</evidence>
<dbReference type="Pfam" id="PF00126">
    <property type="entry name" value="HTH_1"/>
    <property type="match status" value="1"/>
</dbReference>
<dbReference type="EMBL" id="CP000271">
    <property type="protein sequence ID" value="ABE34729.1"/>
    <property type="molecule type" value="Genomic_DNA"/>
</dbReference>
<dbReference type="PANTHER" id="PTHR30537">
    <property type="entry name" value="HTH-TYPE TRANSCRIPTIONAL REGULATOR"/>
    <property type="match status" value="1"/>
</dbReference>
<proteinExistence type="inferred from homology"/>
<dbReference type="GO" id="GO:0003700">
    <property type="term" value="F:DNA-binding transcription factor activity"/>
    <property type="evidence" value="ECO:0007669"/>
    <property type="project" value="InterPro"/>
</dbReference>
<comment type="similarity">
    <text evidence="1">Belongs to the LysR transcriptional regulatory family.</text>
</comment>
<feature type="domain" description="HTH lysR-type" evidence="5">
    <location>
        <begin position="1"/>
        <end position="59"/>
    </location>
</feature>
<dbReference type="SUPFAM" id="SSF46785">
    <property type="entry name" value="Winged helix' DNA-binding domain"/>
    <property type="match status" value="1"/>
</dbReference>
<dbReference type="Gene3D" id="3.40.190.290">
    <property type="match status" value="1"/>
</dbReference>
<accession>Q13MG0</accession>
<dbReference type="InterPro" id="IPR036388">
    <property type="entry name" value="WH-like_DNA-bd_sf"/>
</dbReference>
<dbReference type="KEGG" id="bxb:DR64_6542"/>
<keyword evidence="3" id="KW-0238">DNA-binding</keyword>
<evidence type="ECO:0000313" key="7">
    <source>
        <dbReference type="Proteomes" id="UP000001817"/>
    </source>
</evidence>
<dbReference type="Gene3D" id="1.10.10.10">
    <property type="entry name" value="Winged helix-like DNA-binding domain superfamily/Winged helix DNA-binding domain"/>
    <property type="match status" value="1"/>
</dbReference>
<dbReference type="SUPFAM" id="SSF53850">
    <property type="entry name" value="Periplasmic binding protein-like II"/>
    <property type="match status" value="1"/>
</dbReference>
<dbReference type="CDD" id="cd08422">
    <property type="entry name" value="PBP2_CrgA_like"/>
    <property type="match status" value="1"/>
</dbReference>
<dbReference type="AlphaFoldDB" id="Q13MG0"/>
<gene>
    <name evidence="6" type="ORF">Bxe_B1227</name>
</gene>
<dbReference type="FunFam" id="1.10.10.10:FF:000001">
    <property type="entry name" value="LysR family transcriptional regulator"/>
    <property type="match status" value="1"/>
</dbReference>
<organism evidence="6 7">
    <name type="scientific">Paraburkholderia xenovorans (strain LB400)</name>
    <dbReference type="NCBI Taxonomy" id="266265"/>
    <lineage>
        <taxon>Bacteria</taxon>
        <taxon>Pseudomonadati</taxon>
        <taxon>Pseudomonadota</taxon>
        <taxon>Betaproteobacteria</taxon>
        <taxon>Burkholderiales</taxon>
        <taxon>Burkholderiaceae</taxon>
        <taxon>Paraburkholderia</taxon>
    </lineage>
</organism>
<keyword evidence="4" id="KW-0804">Transcription</keyword>
<dbReference type="Proteomes" id="UP000001817">
    <property type="component" value="Chromosome 2"/>
</dbReference>
<dbReference type="Pfam" id="PF03466">
    <property type="entry name" value="LysR_substrate"/>
    <property type="match status" value="1"/>
</dbReference>
<reference evidence="6 7" key="1">
    <citation type="journal article" date="2006" name="Proc. Natl. Acad. Sci. U.S.A.">
        <title>Burkholderia xenovorans LB400 harbors a multi-replicon, 9.73-Mbp genome shaped for versatility.</title>
        <authorList>
            <person name="Chain P.S."/>
            <person name="Denef V.J."/>
            <person name="Konstantinidis K.T."/>
            <person name="Vergez L.M."/>
            <person name="Agullo L."/>
            <person name="Reyes V.L."/>
            <person name="Hauser L."/>
            <person name="Cordova M."/>
            <person name="Gomez L."/>
            <person name="Gonzalez M."/>
            <person name="Land M."/>
            <person name="Lao V."/>
            <person name="Larimer F."/>
            <person name="LiPuma J.J."/>
            <person name="Mahenthiralingam E."/>
            <person name="Malfatti S.A."/>
            <person name="Marx C.J."/>
            <person name="Parnell J.J."/>
            <person name="Ramette A."/>
            <person name="Richardson P."/>
            <person name="Seeger M."/>
            <person name="Smith D."/>
            <person name="Spilker T."/>
            <person name="Sul W.J."/>
            <person name="Tsoi T.V."/>
            <person name="Ulrich L.E."/>
            <person name="Zhulin I.B."/>
            <person name="Tiedje J.M."/>
        </authorList>
    </citation>
    <scope>NUCLEOTIDE SEQUENCE [LARGE SCALE GENOMIC DNA]</scope>
    <source>
        <strain evidence="6 7">LB400</strain>
    </source>
</reference>
<dbReference type="InterPro" id="IPR005119">
    <property type="entry name" value="LysR_subst-bd"/>
</dbReference>
<keyword evidence="2" id="KW-0805">Transcription regulation</keyword>
<dbReference type="RefSeq" id="WP_011492048.1">
    <property type="nucleotide sequence ID" value="NC_007952.1"/>
</dbReference>
<evidence type="ECO:0000256" key="4">
    <source>
        <dbReference type="ARBA" id="ARBA00023163"/>
    </source>
</evidence>
<dbReference type="KEGG" id="bxe:Bxe_B1227"/>